<dbReference type="OrthoDB" id="7365677at2"/>
<protein>
    <recommendedName>
        <fullName evidence="4">Phage shock protein B</fullName>
    </recommendedName>
</protein>
<dbReference type="GO" id="GO:0009271">
    <property type="term" value="P:phage shock"/>
    <property type="evidence" value="ECO:0007669"/>
    <property type="project" value="InterPro"/>
</dbReference>
<accession>A0A511BQS6</accession>
<dbReference type="NCBIfam" id="TIGR02976">
    <property type="entry name" value="phageshock_pspB"/>
    <property type="match status" value="1"/>
</dbReference>
<keyword evidence="1" id="KW-1133">Transmembrane helix</keyword>
<dbReference type="Proteomes" id="UP000321405">
    <property type="component" value="Unassembled WGS sequence"/>
</dbReference>
<gene>
    <name evidence="2" type="ORF">SSA02_16050</name>
</gene>
<keyword evidence="3" id="KW-1185">Reference proteome</keyword>
<dbReference type="Pfam" id="PF06667">
    <property type="entry name" value="PspB"/>
    <property type="match status" value="1"/>
</dbReference>
<evidence type="ECO:0008006" key="4">
    <source>
        <dbReference type="Google" id="ProtNLM"/>
    </source>
</evidence>
<evidence type="ECO:0000313" key="2">
    <source>
        <dbReference type="EMBL" id="GEL02442.1"/>
    </source>
</evidence>
<comment type="caution">
    <text evidence="2">The sequence shown here is derived from an EMBL/GenBank/DDBJ whole genome shotgun (WGS) entry which is preliminary data.</text>
</comment>
<dbReference type="RefSeq" id="WP_147093529.1">
    <property type="nucleotide sequence ID" value="NZ_BJVC01000003.1"/>
</dbReference>
<dbReference type="AlphaFoldDB" id="A0A511BQS6"/>
<organism evidence="2 3">
    <name type="scientific">Swaminathania salitolerans</name>
    <dbReference type="NCBI Taxonomy" id="182838"/>
    <lineage>
        <taxon>Bacteria</taxon>
        <taxon>Pseudomonadati</taxon>
        <taxon>Pseudomonadota</taxon>
        <taxon>Alphaproteobacteria</taxon>
        <taxon>Acetobacterales</taxon>
        <taxon>Acetobacteraceae</taxon>
        <taxon>Swaminathania</taxon>
    </lineage>
</organism>
<evidence type="ECO:0000313" key="3">
    <source>
        <dbReference type="Proteomes" id="UP000321405"/>
    </source>
</evidence>
<keyword evidence="1" id="KW-0472">Membrane</keyword>
<dbReference type="EMBL" id="BJVC01000003">
    <property type="protein sequence ID" value="GEL02442.1"/>
    <property type="molecule type" value="Genomic_DNA"/>
</dbReference>
<dbReference type="GO" id="GO:0006355">
    <property type="term" value="P:regulation of DNA-templated transcription"/>
    <property type="evidence" value="ECO:0007669"/>
    <property type="project" value="InterPro"/>
</dbReference>
<proteinExistence type="predicted"/>
<evidence type="ECO:0000256" key="1">
    <source>
        <dbReference type="SAM" id="Phobius"/>
    </source>
</evidence>
<dbReference type="InterPro" id="IPR009554">
    <property type="entry name" value="Phageshock_PspB"/>
</dbReference>
<feature type="transmembrane region" description="Helical" evidence="1">
    <location>
        <begin position="12"/>
        <end position="30"/>
    </location>
</feature>
<reference evidence="2 3" key="1">
    <citation type="submission" date="2019-07" db="EMBL/GenBank/DDBJ databases">
        <title>Whole genome shotgun sequence of Swaminathania salitolerans NBRC 104436.</title>
        <authorList>
            <person name="Hosoyama A."/>
            <person name="Uohara A."/>
            <person name="Ohji S."/>
            <person name="Ichikawa N."/>
        </authorList>
    </citation>
    <scope>NUCLEOTIDE SEQUENCE [LARGE SCALE GENOMIC DNA]</scope>
    <source>
        <strain evidence="2 3">NBRC 104436</strain>
    </source>
</reference>
<name>A0A511BQS6_9PROT</name>
<sequence>MHSSSSSLHDLIGLAAVVMPFVMIMYIVTVRSRSRAAASRLQEADLVVLNQAHVQARRLEERVEQLERILDEDVPGWRTRNFS</sequence>
<keyword evidence="1" id="KW-0812">Transmembrane</keyword>